<comment type="subunit">
    <text evidence="4">Interacts with HscA and stimulates its ATPase activity.</text>
</comment>
<evidence type="ECO:0000256" key="2">
    <source>
        <dbReference type="ARBA" id="ARBA00023186"/>
    </source>
</evidence>
<sequence length="215" mass="23057">MATPVTQTGNAVAPVQIQPCWSCRGPLAADAAFCATCAAVQPPGQADHFARLGLARRFDIEPAALDRAYFTRQRLFHPDRFAGRSAREGAIAESRSVSLNAAYETLRDPLRRAGYLLELAGHPVAGDGATIADPELLVEVMERREALSEAATAEAVTAIVVDTREESRAAHAALAAALAEADYPAARRHATRLRYLAKIADEARRRAADLESRAA</sequence>
<evidence type="ECO:0000313" key="6">
    <source>
        <dbReference type="EMBL" id="ROQ01098.1"/>
    </source>
</evidence>
<evidence type="ECO:0000256" key="1">
    <source>
        <dbReference type="ARBA" id="ARBA00010476"/>
    </source>
</evidence>
<reference evidence="6 7" key="1">
    <citation type="submission" date="2018-11" db="EMBL/GenBank/DDBJ databases">
        <title>Genomic Encyclopedia of Type Strains, Phase IV (KMG-IV): sequencing the most valuable type-strain genomes for metagenomic binning, comparative biology and taxonomic classification.</title>
        <authorList>
            <person name="Goeker M."/>
        </authorList>
    </citation>
    <scope>NUCLEOTIDE SEQUENCE [LARGE SCALE GENOMIC DNA]</scope>
    <source>
        <strain evidence="6 7">DSM 5900</strain>
    </source>
</reference>
<comment type="function">
    <text evidence="3 4">Co-chaperone involved in the maturation of iron-sulfur cluster-containing proteins. Seems to help targeting proteins to be folded toward HscA.</text>
</comment>
<dbReference type="PANTHER" id="PTHR14021">
    <property type="entry name" value="IRON-SULFUR CLUSTER CO-CHAPERONE PROTEIN HSCB"/>
    <property type="match status" value="1"/>
</dbReference>
<dbReference type="CDD" id="cd06257">
    <property type="entry name" value="DnaJ"/>
    <property type="match status" value="1"/>
</dbReference>
<dbReference type="Gene3D" id="1.10.287.110">
    <property type="entry name" value="DnaJ domain"/>
    <property type="match status" value="1"/>
</dbReference>
<dbReference type="Pfam" id="PF07743">
    <property type="entry name" value="HSCB_C"/>
    <property type="match status" value="1"/>
</dbReference>
<dbReference type="GO" id="GO:0044571">
    <property type="term" value="P:[2Fe-2S] cluster assembly"/>
    <property type="evidence" value="ECO:0007669"/>
    <property type="project" value="InterPro"/>
</dbReference>
<proteinExistence type="inferred from homology"/>
<dbReference type="NCBIfam" id="TIGR00714">
    <property type="entry name" value="hscB"/>
    <property type="match status" value="1"/>
</dbReference>
<evidence type="ECO:0000313" key="7">
    <source>
        <dbReference type="Proteomes" id="UP000278222"/>
    </source>
</evidence>
<dbReference type="GO" id="GO:0051259">
    <property type="term" value="P:protein complex oligomerization"/>
    <property type="evidence" value="ECO:0007669"/>
    <property type="project" value="InterPro"/>
</dbReference>
<dbReference type="InterPro" id="IPR009073">
    <property type="entry name" value="HscB_oligo_C"/>
</dbReference>
<evidence type="ECO:0000256" key="4">
    <source>
        <dbReference type="HAMAP-Rule" id="MF_00682"/>
    </source>
</evidence>
<keyword evidence="2 4" id="KW-0143">Chaperone</keyword>
<accession>A0A3N1MBW1</accession>
<protein>
    <recommendedName>
        <fullName evidence="4">Co-chaperone protein HscB homolog</fullName>
    </recommendedName>
</protein>
<dbReference type="InterPro" id="IPR001623">
    <property type="entry name" value="DnaJ_domain"/>
</dbReference>
<dbReference type="HAMAP" id="MF_00682">
    <property type="entry name" value="HscB"/>
    <property type="match status" value="1"/>
</dbReference>
<dbReference type="AlphaFoldDB" id="A0A3N1MBW1"/>
<organism evidence="6 7">
    <name type="scientific">Stella humosa</name>
    <dbReference type="NCBI Taxonomy" id="94"/>
    <lineage>
        <taxon>Bacteria</taxon>
        <taxon>Pseudomonadati</taxon>
        <taxon>Pseudomonadota</taxon>
        <taxon>Alphaproteobacteria</taxon>
        <taxon>Rhodospirillales</taxon>
        <taxon>Stellaceae</taxon>
        <taxon>Stella</taxon>
    </lineage>
</organism>
<dbReference type="Proteomes" id="UP000278222">
    <property type="component" value="Unassembled WGS sequence"/>
</dbReference>
<dbReference type="RefSeq" id="WP_123687898.1">
    <property type="nucleotide sequence ID" value="NZ_AP019700.1"/>
</dbReference>
<gene>
    <name evidence="4" type="primary">hscB</name>
    <name evidence="6" type="ORF">EDC65_0273</name>
</gene>
<dbReference type="InterPro" id="IPR036386">
    <property type="entry name" value="HscB_C_sf"/>
</dbReference>
<comment type="similarity">
    <text evidence="1 4">Belongs to the HscB family.</text>
</comment>
<comment type="caution">
    <text evidence="6">The sequence shown here is derived from an EMBL/GenBank/DDBJ whole genome shotgun (WGS) entry which is preliminary data.</text>
</comment>
<dbReference type="SUPFAM" id="SSF47144">
    <property type="entry name" value="HSC20 (HSCB), C-terminal oligomerisation domain"/>
    <property type="match status" value="1"/>
</dbReference>
<dbReference type="InterPro" id="IPR004640">
    <property type="entry name" value="HscB"/>
</dbReference>
<dbReference type="Gene3D" id="1.20.1280.20">
    <property type="entry name" value="HscB, C-terminal domain"/>
    <property type="match status" value="1"/>
</dbReference>
<evidence type="ECO:0000259" key="5">
    <source>
        <dbReference type="PROSITE" id="PS50076"/>
    </source>
</evidence>
<dbReference type="PANTHER" id="PTHR14021:SF15">
    <property type="entry name" value="IRON-SULFUR CLUSTER CO-CHAPERONE PROTEIN HSCB"/>
    <property type="match status" value="1"/>
</dbReference>
<dbReference type="InterPro" id="IPR036869">
    <property type="entry name" value="J_dom_sf"/>
</dbReference>
<dbReference type="EMBL" id="RJKX01000011">
    <property type="protein sequence ID" value="ROQ01098.1"/>
    <property type="molecule type" value="Genomic_DNA"/>
</dbReference>
<dbReference type="GO" id="GO:0051087">
    <property type="term" value="F:protein-folding chaperone binding"/>
    <property type="evidence" value="ECO:0007669"/>
    <property type="project" value="InterPro"/>
</dbReference>
<dbReference type="OrthoDB" id="287587at2"/>
<dbReference type="GO" id="GO:0006457">
    <property type="term" value="P:protein folding"/>
    <property type="evidence" value="ECO:0007669"/>
    <property type="project" value="UniProtKB-UniRule"/>
</dbReference>
<name>A0A3N1MBW1_9PROT</name>
<dbReference type="GO" id="GO:0001671">
    <property type="term" value="F:ATPase activator activity"/>
    <property type="evidence" value="ECO:0007669"/>
    <property type="project" value="InterPro"/>
</dbReference>
<dbReference type="SUPFAM" id="SSF46565">
    <property type="entry name" value="Chaperone J-domain"/>
    <property type="match status" value="1"/>
</dbReference>
<dbReference type="PROSITE" id="PS50076">
    <property type="entry name" value="DNAJ_2"/>
    <property type="match status" value="1"/>
</dbReference>
<evidence type="ECO:0000256" key="3">
    <source>
        <dbReference type="ARBA" id="ARBA00025596"/>
    </source>
</evidence>
<keyword evidence="7" id="KW-1185">Reference proteome</keyword>
<feature type="domain" description="J" evidence="5">
    <location>
        <begin position="47"/>
        <end position="119"/>
    </location>
</feature>
<dbReference type="SMART" id="SM00271">
    <property type="entry name" value="DnaJ"/>
    <property type="match status" value="1"/>
</dbReference>